<dbReference type="Pfam" id="PF03169">
    <property type="entry name" value="OPT"/>
    <property type="match status" value="1"/>
</dbReference>
<dbReference type="InterPro" id="IPR004813">
    <property type="entry name" value="OPT"/>
</dbReference>
<feature type="transmembrane region" description="Helical" evidence="7">
    <location>
        <begin position="635"/>
        <end position="655"/>
    </location>
</feature>
<evidence type="ECO:0000256" key="6">
    <source>
        <dbReference type="SAM" id="MobiDB-lite"/>
    </source>
</evidence>
<evidence type="ECO:0000256" key="3">
    <source>
        <dbReference type="ARBA" id="ARBA00022692"/>
    </source>
</evidence>
<dbReference type="AlphaFoldDB" id="A0A848L972"/>
<comment type="subcellular location">
    <subcellularLocation>
        <location evidence="1">Membrane</location>
        <topology evidence="1">Multi-pass membrane protein</topology>
    </subcellularLocation>
</comment>
<protein>
    <submittedName>
        <fullName evidence="8">Oligopeptide transporter, OPT family</fullName>
    </submittedName>
</protein>
<dbReference type="InterPro" id="IPR045035">
    <property type="entry name" value="YSL-like"/>
</dbReference>
<feature type="transmembrane region" description="Helical" evidence="7">
    <location>
        <begin position="372"/>
        <end position="392"/>
    </location>
</feature>
<comment type="caution">
    <text evidence="8">The sequence shown here is derived from an EMBL/GenBank/DDBJ whole genome shotgun (WGS) entry which is preliminary data.</text>
</comment>
<dbReference type="NCBIfam" id="TIGR00728">
    <property type="entry name" value="OPT_sfam"/>
    <property type="match status" value="1"/>
</dbReference>
<keyword evidence="4 7" id="KW-1133">Transmembrane helix</keyword>
<feature type="transmembrane region" description="Helical" evidence="7">
    <location>
        <begin position="504"/>
        <end position="525"/>
    </location>
</feature>
<evidence type="ECO:0000256" key="4">
    <source>
        <dbReference type="ARBA" id="ARBA00022989"/>
    </source>
</evidence>
<feature type="transmembrane region" description="Helical" evidence="7">
    <location>
        <begin position="705"/>
        <end position="728"/>
    </location>
</feature>
<proteinExistence type="predicted"/>
<feature type="transmembrane region" description="Helical" evidence="7">
    <location>
        <begin position="463"/>
        <end position="484"/>
    </location>
</feature>
<dbReference type="InterPro" id="IPR004814">
    <property type="entry name" value="Oligopep_transpt"/>
</dbReference>
<accession>A0A848L972</accession>
<dbReference type="GO" id="GO:0016020">
    <property type="term" value="C:membrane"/>
    <property type="evidence" value="ECO:0007669"/>
    <property type="project" value="UniProtKB-SubCell"/>
</dbReference>
<feature type="compositionally biased region" description="Basic residues" evidence="6">
    <location>
        <begin position="101"/>
        <end position="113"/>
    </location>
</feature>
<feature type="transmembrane region" description="Helical" evidence="7">
    <location>
        <begin position="740"/>
        <end position="763"/>
    </location>
</feature>
<feature type="transmembrane region" description="Helical" evidence="7">
    <location>
        <begin position="532"/>
        <end position="550"/>
    </location>
</feature>
<dbReference type="PANTHER" id="PTHR31645">
    <property type="entry name" value="OLIGOPEPTIDE TRANSPORTER YGL114W-RELATED"/>
    <property type="match status" value="1"/>
</dbReference>
<feature type="region of interest" description="Disordered" evidence="6">
    <location>
        <begin position="98"/>
        <end position="121"/>
    </location>
</feature>
<evidence type="ECO:0000256" key="1">
    <source>
        <dbReference type="ARBA" id="ARBA00004141"/>
    </source>
</evidence>
<feature type="transmembrane region" description="Helical" evidence="7">
    <location>
        <begin position="191"/>
        <end position="210"/>
    </location>
</feature>
<dbReference type="GO" id="GO:0035673">
    <property type="term" value="F:oligopeptide transmembrane transporter activity"/>
    <property type="evidence" value="ECO:0007669"/>
    <property type="project" value="InterPro"/>
</dbReference>
<evidence type="ECO:0000313" key="9">
    <source>
        <dbReference type="Proteomes" id="UP000518300"/>
    </source>
</evidence>
<organism evidence="8 9">
    <name type="scientific">Pyxidicoccus fallax</name>
    <dbReference type="NCBI Taxonomy" id="394095"/>
    <lineage>
        <taxon>Bacteria</taxon>
        <taxon>Pseudomonadati</taxon>
        <taxon>Myxococcota</taxon>
        <taxon>Myxococcia</taxon>
        <taxon>Myxococcales</taxon>
        <taxon>Cystobacterineae</taxon>
        <taxon>Myxococcaceae</taxon>
        <taxon>Pyxidicoccus</taxon>
    </lineage>
</organism>
<evidence type="ECO:0000313" key="8">
    <source>
        <dbReference type="EMBL" id="NMO15106.1"/>
    </source>
</evidence>
<evidence type="ECO:0000256" key="7">
    <source>
        <dbReference type="SAM" id="Phobius"/>
    </source>
</evidence>
<dbReference type="NCBIfam" id="TIGR00733">
    <property type="entry name" value="OPT family oligopeptide transporter"/>
    <property type="match status" value="1"/>
</dbReference>
<gene>
    <name evidence="8" type="ORF">HG543_09590</name>
</gene>
<dbReference type="PANTHER" id="PTHR31645:SF0">
    <property type="entry name" value="OLIGOPEPTIDE TRANSPORTER YGL114W-RELATED"/>
    <property type="match status" value="1"/>
</dbReference>
<reference evidence="8 9" key="1">
    <citation type="submission" date="2020-04" db="EMBL/GenBank/DDBJ databases">
        <title>Draft genome of Pyxidicoccus fallax type strain.</title>
        <authorList>
            <person name="Whitworth D.E."/>
        </authorList>
    </citation>
    <scope>NUCLEOTIDE SEQUENCE [LARGE SCALE GENOMIC DNA]</scope>
    <source>
        <strain evidence="8 9">DSM 14698</strain>
    </source>
</reference>
<keyword evidence="3 7" id="KW-0812">Transmembrane</keyword>
<keyword evidence="9" id="KW-1185">Reference proteome</keyword>
<keyword evidence="2" id="KW-0813">Transport</keyword>
<dbReference type="EMBL" id="JABBJJ010000032">
    <property type="protein sequence ID" value="NMO15106.1"/>
    <property type="molecule type" value="Genomic_DNA"/>
</dbReference>
<dbReference type="Proteomes" id="UP000518300">
    <property type="component" value="Unassembled WGS sequence"/>
</dbReference>
<feature type="transmembrane region" description="Helical" evidence="7">
    <location>
        <begin position="603"/>
        <end position="623"/>
    </location>
</feature>
<feature type="transmembrane region" description="Helical" evidence="7">
    <location>
        <begin position="222"/>
        <end position="246"/>
    </location>
</feature>
<feature type="transmembrane region" description="Helical" evidence="7">
    <location>
        <begin position="412"/>
        <end position="432"/>
    </location>
</feature>
<feature type="transmembrane region" description="Helical" evidence="7">
    <location>
        <begin position="252"/>
        <end position="271"/>
    </location>
</feature>
<feature type="transmembrane region" description="Helical" evidence="7">
    <location>
        <begin position="310"/>
        <end position="335"/>
    </location>
</feature>
<evidence type="ECO:0000256" key="5">
    <source>
        <dbReference type="ARBA" id="ARBA00023136"/>
    </source>
</evidence>
<name>A0A848L972_9BACT</name>
<feature type="transmembrane region" description="Helical" evidence="7">
    <location>
        <begin position="562"/>
        <end position="582"/>
    </location>
</feature>
<feature type="transmembrane region" description="Helical" evidence="7">
    <location>
        <begin position="667"/>
        <end position="685"/>
    </location>
</feature>
<feature type="transmembrane region" description="Helical" evidence="7">
    <location>
        <begin position="341"/>
        <end position="360"/>
    </location>
</feature>
<sequence>MSDIGWREPGPAKAPDPSPCNVAISVQVVHCRLSFPRAHSRSARTRKQKTNIPSIRDTHISYQAISSGPTARQSLAPCQNSIAVAATASAPVIECLEPGGRGRRGPGRHRALRPPRPPRTDGQQIRFRLGRLYPRCIFPRTPGLPREGALHLNAVTSSQPKEITLRGVVLGVLITLVFTAAQVYLGLKVGLTFATSIPAAVISMALLSAFKNATIQENNIVQTLASAAGTLASVIFVLPGLLMTGWWKDVPFWPTFGACAIGGVLGVMYTVPLRRALVSTSDLPYPEGVAAAEVLKVGTSSRSGATEGKAGLMSVVWGSIASALFAAAAAARLMAGEVAGYFRVGSGATGIGAASSLALIGAGHLMGATVGIAMLAGLVIAWGILVPLLTTMNPMPEADASGHALRIWSTQVRMLGAGAIGAAAIVTLAGLARPVIGGLRSALEAARRAKAQGQVLERTEQDLPITTVGLVTLVSLVPAGWLLANFLQGTVLADLSAPLVAVGIGYVLLAGICAAAVCGYMAGLIGSSNSPVSGIAILTILGAALSVGVVGRQVTGPEVAPALVAFALFVTTVVLAVAVIGNDNLQDLKTGQLVDATPWKQQVALLIGVVAGSAVVPPVLALLNRAYGFAGAPNANAISAQPLAAPQATLISTLAKGVIGGDLRWDLVLWGAALGLALVVINFVVKKVSKERYSLPPLGVGLAIYLPSAVTAPVVVGALAGWAFERAVSKHAWGEPAKRLAVLVMSGFIVGESLFNVALAGLIVSTGKGEPLALPIELGELPAMLIALVLGILAVGGLYRWVARTALRIST</sequence>
<feature type="transmembrane region" description="Helical" evidence="7">
    <location>
        <begin position="167"/>
        <end position="185"/>
    </location>
</feature>
<keyword evidence="5 7" id="KW-0472">Membrane</keyword>
<evidence type="ECO:0000256" key="2">
    <source>
        <dbReference type="ARBA" id="ARBA00022448"/>
    </source>
</evidence>
<feature type="transmembrane region" description="Helical" evidence="7">
    <location>
        <begin position="783"/>
        <end position="802"/>
    </location>
</feature>